<dbReference type="InterPro" id="IPR004360">
    <property type="entry name" value="Glyas_Fos-R_dOase_dom"/>
</dbReference>
<dbReference type="Pfam" id="PF00903">
    <property type="entry name" value="Glyoxalase"/>
    <property type="match status" value="1"/>
</dbReference>
<dbReference type="InterPro" id="IPR037523">
    <property type="entry name" value="VOC_core"/>
</dbReference>
<dbReference type="Proteomes" id="UP000027987">
    <property type="component" value="Chromosome"/>
</dbReference>
<sequence>MSTSRVSGSTIIPGLRYRDAHAAIAWLCQAFGFQKHAVYDDDQGGVAHAQLTHGSGMLMLGSVRDNAFGERLIQPDQTDGRETQCPYVVVTDCKAHYEQAKAAGAVIVDDYAEKDYGGAGYSCRDLEGHLWSFGSYDPWAEHGH</sequence>
<keyword evidence="3" id="KW-1185">Reference proteome</keyword>
<proteinExistence type="predicted"/>
<accession>A0A075K1H1</accession>
<organism evidence="2 3">
    <name type="scientific">Dyella japonica A8</name>
    <dbReference type="NCBI Taxonomy" id="1217721"/>
    <lineage>
        <taxon>Bacteria</taxon>
        <taxon>Pseudomonadati</taxon>
        <taxon>Pseudomonadota</taxon>
        <taxon>Gammaproteobacteria</taxon>
        <taxon>Lysobacterales</taxon>
        <taxon>Rhodanobacteraceae</taxon>
        <taxon>Dyella</taxon>
    </lineage>
</organism>
<dbReference type="EMBL" id="CP008884">
    <property type="protein sequence ID" value="AIF47650.1"/>
    <property type="molecule type" value="Genomic_DNA"/>
</dbReference>
<evidence type="ECO:0000259" key="1">
    <source>
        <dbReference type="PROSITE" id="PS51819"/>
    </source>
</evidence>
<reference evidence="2 3" key="1">
    <citation type="submission" date="2014-07" db="EMBL/GenBank/DDBJ databases">
        <title>Complete Genome Sequence of Dyella japonica Strain A8 Isolated from Malaysian Tropical Soil.</title>
        <authorList>
            <person name="Hui R.K.H."/>
            <person name="Chen J.-W."/>
            <person name="Chan K.-G."/>
            <person name="Leung F.C.C."/>
        </authorList>
    </citation>
    <scope>NUCLEOTIDE SEQUENCE [LARGE SCALE GENOMIC DNA]</scope>
    <source>
        <strain evidence="2 3">A8</strain>
    </source>
</reference>
<dbReference type="PROSITE" id="PS51819">
    <property type="entry name" value="VOC"/>
    <property type="match status" value="1"/>
</dbReference>
<dbReference type="RefSeq" id="WP_038579660.1">
    <property type="nucleotide sequence ID" value="NZ_CP008884.1"/>
</dbReference>
<evidence type="ECO:0000313" key="3">
    <source>
        <dbReference type="Proteomes" id="UP000027987"/>
    </source>
</evidence>
<protein>
    <submittedName>
        <fullName evidence="2">Glyoxalase</fullName>
    </submittedName>
</protein>
<dbReference type="Gene3D" id="3.30.720.110">
    <property type="match status" value="1"/>
</dbReference>
<dbReference type="STRING" id="1217721.HY57_10430"/>
<dbReference type="PANTHER" id="PTHR34109">
    <property type="entry name" value="BNAUNNG04460D PROTEIN-RELATED"/>
    <property type="match status" value="1"/>
</dbReference>
<dbReference type="InterPro" id="IPR029068">
    <property type="entry name" value="Glyas_Bleomycin-R_OHBP_Dase"/>
</dbReference>
<dbReference type="AlphaFoldDB" id="A0A075K1H1"/>
<dbReference type="Gene3D" id="3.30.720.120">
    <property type="match status" value="1"/>
</dbReference>
<dbReference type="PANTHER" id="PTHR34109:SF1">
    <property type="entry name" value="VOC DOMAIN-CONTAINING PROTEIN"/>
    <property type="match status" value="1"/>
</dbReference>
<name>A0A075K1H1_9GAMM</name>
<feature type="domain" description="VOC" evidence="1">
    <location>
        <begin position="8"/>
        <end position="136"/>
    </location>
</feature>
<dbReference type="HOGENOM" id="CLU_046006_11_1_6"/>
<dbReference type="KEGG" id="dja:HY57_10430"/>
<evidence type="ECO:0000313" key="2">
    <source>
        <dbReference type="EMBL" id="AIF47650.1"/>
    </source>
</evidence>
<dbReference type="SUPFAM" id="SSF54593">
    <property type="entry name" value="Glyoxalase/Bleomycin resistance protein/Dihydroxybiphenyl dioxygenase"/>
    <property type="match status" value="1"/>
</dbReference>
<gene>
    <name evidence="2" type="ORF">HY57_10430</name>
</gene>
<dbReference type="PATRIC" id="fig|1217721.7.peg.2158"/>